<feature type="transmembrane region" description="Helical" evidence="8">
    <location>
        <begin position="137"/>
        <end position="159"/>
    </location>
</feature>
<evidence type="ECO:0000256" key="8">
    <source>
        <dbReference type="RuleBase" id="RU365088"/>
    </source>
</evidence>
<evidence type="ECO:0000256" key="1">
    <source>
        <dbReference type="ARBA" id="ARBA00004651"/>
    </source>
</evidence>
<feature type="transmembrane region" description="Helical" evidence="8">
    <location>
        <begin position="165"/>
        <end position="186"/>
    </location>
</feature>
<feature type="transmembrane region" description="Helical" evidence="8">
    <location>
        <begin position="221"/>
        <end position="245"/>
    </location>
</feature>
<evidence type="ECO:0000256" key="4">
    <source>
        <dbReference type="ARBA" id="ARBA00022475"/>
    </source>
</evidence>
<dbReference type="Pfam" id="PF07690">
    <property type="entry name" value="MFS_1"/>
    <property type="match status" value="1"/>
</dbReference>
<dbReference type="Proteomes" id="UP000027997">
    <property type="component" value="Unassembled WGS sequence"/>
</dbReference>
<keyword evidence="5 8" id="KW-0812">Transmembrane</keyword>
<protein>
    <recommendedName>
        <fullName evidence="8">Bcr/CflA family efflux transporter</fullName>
    </recommendedName>
</protein>
<dbReference type="NCBIfam" id="TIGR00710">
    <property type="entry name" value="efflux_Bcr_CflA"/>
    <property type="match status" value="1"/>
</dbReference>
<organism evidence="10 11">
    <name type="scientific">Endozoicomonas elysicola</name>
    <dbReference type="NCBI Taxonomy" id="305900"/>
    <lineage>
        <taxon>Bacteria</taxon>
        <taxon>Pseudomonadati</taxon>
        <taxon>Pseudomonadota</taxon>
        <taxon>Gammaproteobacteria</taxon>
        <taxon>Oceanospirillales</taxon>
        <taxon>Endozoicomonadaceae</taxon>
        <taxon>Endozoicomonas</taxon>
    </lineage>
</organism>
<name>A0A081KCI9_9GAMM</name>
<evidence type="ECO:0000256" key="5">
    <source>
        <dbReference type="ARBA" id="ARBA00022692"/>
    </source>
</evidence>
<keyword evidence="6 8" id="KW-1133">Transmembrane helix</keyword>
<dbReference type="PANTHER" id="PTHR43124:SF3">
    <property type="entry name" value="CHLORAMPHENICOL EFFLUX PUMP RV0191"/>
    <property type="match status" value="1"/>
</dbReference>
<evidence type="ECO:0000313" key="11">
    <source>
        <dbReference type="Proteomes" id="UP000027997"/>
    </source>
</evidence>
<feature type="transmembrane region" description="Helical" evidence="8">
    <location>
        <begin position="9"/>
        <end position="28"/>
    </location>
</feature>
<dbReference type="GO" id="GO:0005886">
    <property type="term" value="C:plasma membrane"/>
    <property type="evidence" value="ECO:0007669"/>
    <property type="project" value="UniProtKB-SubCell"/>
</dbReference>
<comment type="subcellular location">
    <subcellularLocation>
        <location evidence="8">Cell inner membrane</location>
        <topology evidence="8">Multi-pass membrane protein</topology>
    </subcellularLocation>
    <subcellularLocation>
        <location evidence="1">Cell membrane</location>
        <topology evidence="1">Multi-pass membrane protein</topology>
    </subcellularLocation>
</comment>
<dbReference type="PROSITE" id="PS50850">
    <property type="entry name" value="MFS"/>
    <property type="match status" value="1"/>
</dbReference>
<dbReference type="InterPro" id="IPR036259">
    <property type="entry name" value="MFS_trans_sf"/>
</dbReference>
<dbReference type="InterPro" id="IPR050189">
    <property type="entry name" value="MFS_Efflux_Transporters"/>
</dbReference>
<dbReference type="SUPFAM" id="SSF103473">
    <property type="entry name" value="MFS general substrate transporter"/>
    <property type="match status" value="1"/>
</dbReference>
<feature type="transmembrane region" description="Helical" evidence="8">
    <location>
        <begin position="251"/>
        <end position="270"/>
    </location>
</feature>
<feature type="domain" description="Major facilitator superfamily (MFS) profile" evidence="9">
    <location>
        <begin position="13"/>
        <end position="394"/>
    </location>
</feature>
<evidence type="ECO:0000256" key="7">
    <source>
        <dbReference type="ARBA" id="ARBA00023136"/>
    </source>
</evidence>
<sequence length="404" mass="42694">MRHLNPDKYPAFVLIILTLFAVVGPVSIDIFTPSLPAITEYFGTTSAIAQWSVGLFMLGFSLSMLIVGPLADRLGRKKTLIMGYSLYLVATGITLLTDSIHVFIAARFAQAVFGCFGTAVARMMARDYYRDQMEVKMLAYIGGCLTIAPMAAPIAGGYLQEYAGWQYSFYAMAAMAVIAMIALMLLPEKKQEKTADTATHTSVIAGYKAVLTDSRYLRFTIAAGAAFAGAFVFVAGGSFVLIGQLGISPAIYGYLFAVAIASYLLSASIGPKLTASMSRNQSTLMAGTLLVVGAMVSLGSGLLTDGQSITGYVAGIAIYELGLGLFMPLCQARATEHMKENMGTAAGLIFFIEMLLATLISALISFLPEAGTLSLSAITLVAVAISGFCLMKTNDVAEATPQAA</sequence>
<dbReference type="GO" id="GO:0042910">
    <property type="term" value="F:xenobiotic transmembrane transporter activity"/>
    <property type="evidence" value="ECO:0007669"/>
    <property type="project" value="InterPro"/>
</dbReference>
<dbReference type="RefSeq" id="WP_020583596.1">
    <property type="nucleotide sequence ID" value="NZ_JOJP01000001.1"/>
</dbReference>
<dbReference type="InterPro" id="IPR011701">
    <property type="entry name" value="MFS"/>
</dbReference>
<keyword evidence="7 8" id="KW-0472">Membrane</keyword>
<feature type="transmembrane region" description="Helical" evidence="8">
    <location>
        <begin position="48"/>
        <end position="67"/>
    </location>
</feature>
<dbReference type="PANTHER" id="PTHR43124">
    <property type="entry name" value="PURINE EFFLUX PUMP PBUE"/>
    <property type="match status" value="1"/>
</dbReference>
<dbReference type="GO" id="GO:1990961">
    <property type="term" value="P:xenobiotic detoxification by transmembrane export across the plasma membrane"/>
    <property type="evidence" value="ECO:0007669"/>
    <property type="project" value="InterPro"/>
</dbReference>
<feature type="transmembrane region" description="Helical" evidence="8">
    <location>
        <begin position="373"/>
        <end position="391"/>
    </location>
</feature>
<dbReference type="InterPro" id="IPR004812">
    <property type="entry name" value="Efflux_drug-R_Bcr/CmlA"/>
</dbReference>
<keyword evidence="3 8" id="KW-0813">Transport</keyword>
<evidence type="ECO:0000313" key="10">
    <source>
        <dbReference type="EMBL" id="KEI71865.1"/>
    </source>
</evidence>
<keyword evidence="4" id="KW-1003">Cell membrane</keyword>
<feature type="transmembrane region" description="Helical" evidence="8">
    <location>
        <begin position="282"/>
        <end position="303"/>
    </location>
</feature>
<proteinExistence type="inferred from homology"/>
<comment type="caution">
    <text evidence="10">The sequence shown here is derived from an EMBL/GenBank/DDBJ whole genome shotgun (WGS) entry which is preliminary data.</text>
</comment>
<feature type="transmembrane region" description="Helical" evidence="8">
    <location>
        <begin position="342"/>
        <end position="367"/>
    </location>
</feature>
<accession>A0A081KCI9</accession>
<dbReference type="eggNOG" id="COG2814">
    <property type="taxonomic scope" value="Bacteria"/>
</dbReference>
<feature type="transmembrane region" description="Helical" evidence="8">
    <location>
        <begin position="309"/>
        <end position="330"/>
    </location>
</feature>
<reference evidence="10 11" key="1">
    <citation type="submission" date="2014-06" db="EMBL/GenBank/DDBJ databases">
        <title>Whole Genome Sequences of Three Symbiotic Endozoicomonas Bacteria.</title>
        <authorList>
            <person name="Neave M.J."/>
            <person name="Apprill A."/>
            <person name="Voolstra C.R."/>
        </authorList>
    </citation>
    <scope>NUCLEOTIDE SEQUENCE [LARGE SCALE GENOMIC DNA]</scope>
    <source>
        <strain evidence="10 11">DSM 22380</strain>
    </source>
</reference>
<keyword evidence="11" id="KW-1185">Reference proteome</keyword>
<evidence type="ECO:0000259" key="9">
    <source>
        <dbReference type="PROSITE" id="PS50850"/>
    </source>
</evidence>
<evidence type="ECO:0000256" key="2">
    <source>
        <dbReference type="ARBA" id="ARBA00006236"/>
    </source>
</evidence>
<dbReference type="AlphaFoldDB" id="A0A081KCI9"/>
<dbReference type="InterPro" id="IPR020846">
    <property type="entry name" value="MFS_dom"/>
</dbReference>
<dbReference type="STRING" id="305900.GV64_14975"/>
<dbReference type="Gene3D" id="1.20.1720.10">
    <property type="entry name" value="Multidrug resistance protein D"/>
    <property type="match status" value="1"/>
</dbReference>
<gene>
    <name evidence="10" type="ORF">GV64_14975</name>
</gene>
<comment type="similarity">
    <text evidence="2 8">Belongs to the major facilitator superfamily. Bcr/CmlA family.</text>
</comment>
<dbReference type="CDD" id="cd17320">
    <property type="entry name" value="MFS_MdfA_MDR_like"/>
    <property type="match status" value="1"/>
</dbReference>
<feature type="transmembrane region" description="Helical" evidence="8">
    <location>
        <begin position="79"/>
        <end position="96"/>
    </location>
</feature>
<evidence type="ECO:0000256" key="3">
    <source>
        <dbReference type="ARBA" id="ARBA00022448"/>
    </source>
</evidence>
<dbReference type="InterPro" id="IPR005829">
    <property type="entry name" value="Sugar_transporter_CS"/>
</dbReference>
<feature type="transmembrane region" description="Helical" evidence="8">
    <location>
        <begin position="102"/>
        <end position="125"/>
    </location>
</feature>
<evidence type="ECO:0000256" key="6">
    <source>
        <dbReference type="ARBA" id="ARBA00022989"/>
    </source>
</evidence>
<keyword evidence="8" id="KW-0997">Cell inner membrane</keyword>
<dbReference type="EMBL" id="JOJP01000001">
    <property type="protein sequence ID" value="KEI71865.1"/>
    <property type="molecule type" value="Genomic_DNA"/>
</dbReference>
<dbReference type="PROSITE" id="PS00216">
    <property type="entry name" value="SUGAR_TRANSPORT_1"/>
    <property type="match status" value="1"/>
</dbReference>